<evidence type="ECO:0000256" key="9">
    <source>
        <dbReference type="ARBA" id="ARBA00022692"/>
    </source>
</evidence>
<keyword evidence="14" id="KW-0464">Manganese</keyword>
<comment type="catalytic activity">
    <reaction evidence="15">
        <text>a di-trans,poly-cis-dolichyl diphosphooligosaccharide + L-asparaginyl-[protein] = N(4)-(oligosaccharide-(1-&gt;4)-N-acetyl-beta-D-glucosaminyl-(1-&gt;4)-N-acetyl-beta-D-glucosaminyl)-L-asparaginyl-[protein] + a di-trans,poly-cis-dolichyl diphosphate + H(+)</text>
        <dbReference type="Rhea" id="RHEA:22980"/>
        <dbReference type="Rhea" id="RHEA-COMP:12804"/>
        <dbReference type="Rhea" id="RHEA-COMP:12805"/>
        <dbReference type="Rhea" id="RHEA-COMP:19506"/>
        <dbReference type="Rhea" id="RHEA-COMP:19509"/>
        <dbReference type="ChEBI" id="CHEBI:15378"/>
        <dbReference type="ChEBI" id="CHEBI:50347"/>
        <dbReference type="ChEBI" id="CHEBI:57497"/>
        <dbReference type="ChEBI" id="CHEBI:57570"/>
        <dbReference type="ChEBI" id="CHEBI:132529"/>
        <dbReference type="EC" id="2.4.99.18"/>
    </reaction>
</comment>
<keyword evidence="11" id="KW-0460">Magnesium</keyword>
<keyword evidence="10" id="KW-0479">Metal-binding</keyword>
<evidence type="ECO:0000256" key="10">
    <source>
        <dbReference type="ARBA" id="ARBA00022723"/>
    </source>
</evidence>
<feature type="transmembrane region" description="Helical" evidence="16">
    <location>
        <begin position="195"/>
        <end position="215"/>
    </location>
</feature>
<feature type="transmembrane region" description="Helical" evidence="16">
    <location>
        <begin position="101"/>
        <end position="121"/>
    </location>
</feature>
<dbReference type="UniPathway" id="UPA00378"/>
<reference evidence="18 19" key="1">
    <citation type="submission" date="2018-11" db="EMBL/GenBank/DDBJ databases">
        <authorList>
            <consortium name="Pathogen Informatics"/>
        </authorList>
    </citation>
    <scope>NUCLEOTIDE SEQUENCE [LARGE SCALE GENOMIC DNA]</scope>
    <source>
        <strain evidence="18 19">NST_G2</strain>
    </source>
</reference>
<dbReference type="InterPro" id="IPR048307">
    <property type="entry name" value="STT3_N"/>
</dbReference>
<evidence type="ECO:0000256" key="4">
    <source>
        <dbReference type="ARBA" id="ARBA00004922"/>
    </source>
</evidence>
<evidence type="ECO:0000259" key="17">
    <source>
        <dbReference type="Pfam" id="PF02516"/>
    </source>
</evidence>
<dbReference type="OrthoDB" id="10261066at2759"/>
<keyword evidence="13 16" id="KW-0472">Membrane</keyword>
<gene>
    <name evidence="18" type="ORF">SSLN_LOCUS19044</name>
</gene>
<keyword evidence="7" id="KW-0328">Glycosyltransferase</keyword>
<evidence type="ECO:0000313" key="18">
    <source>
        <dbReference type="EMBL" id="VDM05430.1"/>
    </source>
</evidence>
<keyword evidence="8" id="KW-0808">Transferase</keyword>
<evidence type="ECO:0000256" key="15">
    <source>
        <dbReference type="ARBA" id="ARBA00048829"/>
    </source>
</evidence>
<feature type="domain" description="Oligosaccharyl transferase STT3 N-terminal" evidence="17">
    <location>
        <begin position="1"/>
        <end position="265"/>
    </location>
</feature>
<keyword evidence="12 16" id="KW-1133">Transmembrane helix</keyword>
<comment type="pathway">
    <text evidence="4">Protein modification; protein glycosylation.</text>
</comment>
<evidence type="ECO:0000256" key="16">
    <source>
        <dbReference type="SAM" id="Phobius"/>
    </source>
</evidence>
<dbReference type="STRING" id="70667.A0A3P7D5X0"/>
<feature type="transmembrane region" description="Helical" evidence="16">
    <location>
        <begin position="156"/>
        <end position="189"/>
    </location>
</feature>
<dbReference type="AlphaFoldDB" id="A0A3P7D5X0"/>
<evidence type="ECO:0000256" key="11">
    <source>
        <dbReference type="ARBA" id="ARBA00022842"/>
    </source>
</evidence>
<dbReference type="GO" id="GO:0004579">
    <property type="term" value="F:dolichyl-diphosphooligosaccharide-protein glycotransferase activity"/>
    <property type="evidence" value="ECO:0007669"/>
    <property type="project" value="UniProtKB-EC"/>
</dbReference>
<evidence type="ECO:0000256" key="12">
    <source>
        <dbReference type="ARBA" id="ARBA00022989"/>
    </source>
</evidence>
<sequence length="281" mass="31796">MAWIVGFSSRLFSVIRFESIIHEFDPWFNYRATKQMVENGFYEFLNWFDVTAWYPLGRIVGGTVYPGLMVTSELTLFHLRTLGAIHYILQLLHIPIHIREVCVFLAPIFSGLTAIMAYLFTKEVWNERAGLFAACFLAIVPGYISRSVAGSYDNEGIAIFALLLTYFLWIKAVKTGGLMWGVLCALAYFYMVSAWGGYVFIINLIPLHVFVLILTQRYSTRIYVAYTSFYILGLILSMQVPFVGFQPVRTSEHMAAAGVFVLLQVGFCLAECALSSLTLLT</sequence>
<comment type="similarity">
    <text evidence="5">Belongs to the STT3 family.</text>
</comment>
<evidence type="ECO:0000256" key="7">
    <source>
        <dbReference type="ARBA" id="ARBA00022676"/>
    </source>
</evidence>
<accession>A0A3P7D5X0</accession>
<organism evidence="18 19">
    <name type="scientific">Schistocephalus solidus</name>
    <name type="common">Tapeworm</name>
    <dbReference type="NCBI Taxonomy" id="70667"/>
    <lineage>
        <taxon>Eukaryota</taxon>
        <taxon>Metazoa</taxon>
        <taxon>Spiralia</taxon>
        <taxon>Lophotrochozoa</taxon>
        <taxon>Platyhelminthes</taxon>
        <taxon>Cestoda</taxon>
        <taxon>Eucestoda</taxon>
        <taxon>Diphyllobothriidea</taxon>
        <taxon>Diphyllobothriidae</taxon>
        <taxon>Schistocephalus</taxon>
    </lineage>
</organism>
<dbReference type="PANTHER" id="PTHR13872">
    <property type="entry name" value="DOLICHYL-DIPHOSPHOOLIGOSACCHARIDE--PROTEIN GLYCOSYLTRANSFERASE SUBUNIT"/>
    <property type="match status" value="1"/>
</dbReference>
<name>A0A3P7D5X0_SCHSO</name>
<comment type="subcellular location">
    <subcellularLocation>
        <location evidence="3">Endomembrane system</location>
        <topology evidence="3">Multi-pass membrane protein</topology>
    </subcellularLocation>
</comment>
<evidence type="ECO:0000256" key="5">
    <source>
        <dbReference type="ARBA" id="ARBA00010810"/>
    </source>
</evidence>
<dbReference type="GO" id="GO:0012505">
    <property type="term" value="C:endomembrane system"/>
    <property type="evidence" value="ECO:0007669"/>
    <property type="project" value="UniProtKB-SubCell"/>
</dbReference>
<comment type="cofactor">
    <cofactor evidence="1">
        <name>Mn(2+)</name>
        <dbReference type="ChEBI" id="CHEBI:29035"/>
    </cofactor>
</comment>
<evidence type="ECO:0000256" key="3">
    <source>
        <dbReference type="ARBA" id="ARBA00004127"/>
    </source>
</evidence>
<feature type="transmembrane region" description="Helical" evidence="16">
    <location>
        <begin position="127"/>
        <end position="144"/>
    </location>
</feature>
<evidence type="ECO:0000256" key="8">
    <source>
        <dbReference type="ARBA" id="ARBA00022679"/>
    </source>
</evidence>
<dbReference type="GO" id="GO:0016020">
    <property type="term" value="C:membrane"/>
    <property type="evidence" value="ECO:0007669"/>
    <property type="project" value="InterPro"/>
</dbReference>
<dbReference type="GO" id="GO:0043687">
    <property type="term" value="P:post-translational protein modification"/>
    <property type="evidence" value="ECO:0007669"/>
    <property type="project" value="TreeGrafter"/>
</dbReference>
<dbReference type="PANTHER" id="PTHR13872:SF1">
    <property type="entry name" value="DOLICHYL-DIPHOSPHOOLIGOSACCHARIDE--PROTEIN GLYCOSYLTRANSFERASE SUBUNIT STT3B"/>
    <property type="match status" value="1"/>
</dbReference>
<dbReference type="InterPro" id="IPR003674">
    <property type="entry name" value="Oligo_trans_STT3"/>
</dbReference>
<evidence type="ECO:0000256" key="6">
    <source>
        <dbReference type="ARBA" id="ARBA00012605"/>
    </source>
</evidence>
<evidence type="ECO:0000256" key="14">
    <source>
        <dbReference type="ARBA" id="ARBA00023211"/>
    </source>
</evidence>
<dbReference type="GO" id="GO:0018279">
    <property type="term" value="P:protein N-linked glycosylation via asparagine"/>
    <property type="evidence" value="ECO:0007669"/>
    <property type="project" value="TreeGrafter"/>
</dbReference>
<proteinExistence type="inferred from homology"/>
<evidence type="ECO:0000313" key="19">
    <source>
        <dbReference type="Proteomes" id="UP000275846"/>
    </source>
</evidence>
<feature type="transmembrane region" description="Helical" evidence="16">
    <location>
        <begin position="222"/>
        <end position="242"/>
    </location>
</feature>
<dbReference type="EMBL" id="UYSU01046075">
    <property type="protein sequence ID" value="VDM05430.1"/>
    <property type="molecule type" value="Genomic_DNA"/>
</dbReference>
<evidence type="ECO:0000256" key="13">
    <source>
        <dbReference type="ARBA" id="ARBA00023136"/>
    </source>
</evidence>
<feature type="transmembrane region" description="Helical" evidence="16">
    <location>
        <begin position="254"/>
        <end position="280"/>
    </location>
</feature>
<dbReference type="Pfam" id="PF02516">
    <property type="entry name" value="STT3"/>
    <property type="match status" value="1"/>
</dbReference>
<keyword evidence="19" id="KW-1185">Reference proteome</keyword>
<evidence type="ECO:0000256" key="2">
    <source>
        <dbReference type="ARBA" id="ARBA00001946"/>
    </source>
</evidence>
<comment type="cofactor">
    <cofactor evidence="2">
        <name>Mg(2+)</name>
        <dbReference type="ChEBI" id="CHEBI:18420"/>
    </cofactor>
</comment>
<protein>
    <recommendedName>
        <fullName evidence="6">dolichyl-diphosphooligosaccharide--protein glycotransferase</fullName>
        <ecNumber evidence="6">2.4.99.18</ecNumber>
    </recommendedName>
</protein>
<dbReference type="EC" id="2.4.99.18" evidence="6"/>
<dbReference type="GO" id="GO:0046872">
    <property type="term" value="F:metal ion binding"/>
    <property type="evidence" value="ECO:0007669"/>
    <property type="project" value="UniProtKB-KW"/>
</dbReference>
<keyword evidence="9 16" id="KW-0812">Transmembrane</keyword>
<dbReference type="Proteomes" id="UP000275846">
    <property type="component" value="Unassembled WGS sequence"/>
</dbReference>
<evidence type="ECO:0000256" key="1">
    <source>
        <dbReference type="ARBA" id="ARBA00001936"/>
    </source>
</evidence>